<reference evidence="2 3" key="1">
    <citation type="submission" date="2020-03" db="EMBL/GenBank/DDBJ databases">
        <title>Whole genome shotgun sequence of Phytohabitans houttuyneae NBRC 108639.</title>
        <authorList>
            <person name="Komaki H."/>
            <person name="Tamura T."/>
        </authorList>
    </citation>
    <scope>NUCLEOTIDE SEQUENCE [LARGE SCALE GENOMIC DNA]</scope>
    <source>
        <strain evidence="2 3">NBRC 108639</strain>
    </source>
</reference>
<organism evidence="2 3">
    <name type="scientific">Phytohabitans houttuyneae</name>
    <dbReference type="NCBI Taxonomy" id="1076126"/>
    <lineage>
        <taxon>Bacteria</taxon>
        <taxon>Bacillati</taxon>
        <taxon>Actinomycetota</taxon>
        <taxon>Actinomycetes</taxon>
        <taxon>Micromonosporales</taxon>
        <taxon>Micromonosporaceae</taxon>
    </lineage>
</organism>
<dbReference type="RefSeq" id="WP_173069755.1">
    <property type="nucleotide sequence ID" value="NZ_BAABGO010000035.1"/>
</dbReference>
<evidence type="ECO:0000313" key="3">
    <source>
        <dbReference type="Proteomes" id="UP000482800"/>
    </source>
</evidence>
<keyword evidence="3" id="KW-1185">Reference proteome</keyword>
<comment type="caution">
    <text evidence="2">The sequence shown here is derived from an EMBL/GenBank/DDBJ whole genome shotgun (WGS) entry which is preliminary data.</text>
</comment>
<feature type="signal peptide" evidence="1">
    <location>
        <begin position="1"/>
        <end position="27"/>
    </location>
</feature>
<accession>A0A6V8KT03</accession>
<evidence type="ECO:0000256" key="1">
    <source>
        <dbReference type="SAM" id="SignalP"/>
    </source>
</evidence>
<reference evidence="2 3" key="2">
    <citation type="submission" date="2020-03" db="EMBL/GenBank/DDBJ databases">
        <authorList>
            <person name="Ichikawa N."/>
            <person name="Kimura A."/>
            <person name="Kitahashi Y."/>
            <person name="Uohara A."/>
        </authorList>
    </citation>
    <scope>NUCLEOTIDE SEQUENCE [LARGE SCALE GENOMIC DNA]</scope>
    <source>
        <strain evidence="2 3">NBRC 108639</strain>
    </source>
</reference>
<dbReference type="AlphaFoldDB" id="A0A6V8KT03"/>
<evidence type="ECO:0000313" key="2">
    <source>
        <dbReference type="EMBL" id="GFJ84937.1"/>
    </source>
</evidence>
<evidence type="ECO:0008006" key="4">
    <source>
        <dbReference type="Google" id="ProtNLM"/>
    </source>
</evidence>
<proteinExistence type="predicted"/>
<protein>
    <recommendedName>
        <fullName evidence="4">YkuD domain-containing protein</fullName>
    </recommendedName>
</protein>
<gene>
    <name evidence="2" type="ORF">Phou_091170</name>
</gene>
<dbReference type="EMBL" id="BLPF01000004">
    <property type="protein sequence ID" value="GFJ84937.1"/>
    <property type="molecule type" value="Genomic_DNA"/>
</dbReference>
<feature type="chain" id="PRO_5028975360" description="YkuD domain-containing protein" evidence="1">
    <location>
        <begin position="28"/>
        <end position="257"/>
    </location>
</feature>
<keyword evidence="1" id="KW-0732">Signal</keyword>
<dbReference type="Proteomes" id="UP000482800">
    <property type="component" value="Unassembled WGS sequence"/>
</dbReference>
<sequence length="257" mass="27485">MKKRALFALVGAVTAGLIAVVVPTAHASSALPSVTRVSSAAAAGQGTIQAQDLPTELVAAAAADTAVLRPGQHRIYFHFRKNHKDPTKSSLTLYRVTARGEGLPPTYTKLGAWRAGSGIGGTGIGQNACALGQGWLPNGWYNAHRDGPAHDTNFNTNVNGGLIFGIVWRLQDTARGCDGIKRTELFIHSEMTPGRKQACRPANYRENQCWDGPADYASNGCIKLKPADIKQAARLARAWGGPRPDQKHYPRLLLVTG</sequence>
<name>A0A6V8KT03_9ACTN</name>